<organism evidence="7 9">
    <name type="scientific">Clostridium symbiosum</name>
    <name type="common">Bacteroides symbiosus</name>
    <dbReference type="NCBI Taxonomy" id="1512"/>
    <lineage>
        <taxon>Bacteria</taxon>
        <taxon>Bacillati</taxon>
        <taxon>Bacillota</taxon>
        <taxon>Clostridia</taxon>
        <taxon>Lachnospirales</taxon>
        <taxon>Lachnospiraceae</taxon>
        <taxon>Otoolea</taxon>
    </lineage>
</organism>
<feature type="chain" id="PRO_5044477455" evidence="6">
    <location>
        <begin position="24"/>
        <end position="356"/>
    </location>
</feature>
<dbReference type="PIRSF" id="PIRSF006470">
    <property type="entry name" value="DctB"/>
    <property type="match status" value="1"/>
</dbReference>
<evidence type="ECO:0000256" key="3">
    <source>
        <dbReference type="ARBA" id="ARBA00022448"/>
    </source>
</evidence>
<sequence length="356" mass="38502">MKLKKIVALTLAASMVMGMTGCAKKEAPAGDTAAPAGDAAAPAGDSASGEAGEVINLQLALVDPETSPYGKGAKKIAEEVEKATNGRIKITVNAGGSLGGERDTVELAMSNNLDIATAANSVLTNFIPNMNILDQAYLWTNIDQAHAAVDGKLGDLIKRDAEKLGLHVIGFMESGFRDTFSTKPIQSIDDFKGITIRTMENKYHQAAFKAFGAMPIAMNYNDVFTALQQGTIDAAENALCNCWNSGYYEVTKNITKTQHAFVYIVLCMSDKAWQQIPEDLRQPFLDAVQKGIDAERQYLVEENEAAEKKLIEAGVTIYDIDVEELQKAYKAQAEKEGFTFDPEWQAAVDEAIASVK</sequence>
<dbReference type="GO" id="GO:0030288">
    <property type="term" value="C:outer membrane-bounded periplasmic space"/>
    <property type="evidence" value="ECO:0007669"/>
    <property type="project" value="InterPro"/>
</dbReference>
<evidence type="ECO:0000256" key="1">
    <source>
        <dbReference type="ARBA" id="ARBA00004196"/>
    </source>
</evidence>
<feature type="signal peptide" evidence="6">
    <location>
        <begin position="1"/>
        <end position="23"/>
    </location>
</feature>
<dbReference type="InterPro" id="IPR018389">
    <property type="entry name" value="DctP_fam"/>
</dbReference>
<feature type="compositionally biased region" description="Low complexity" evidence="5">
    <location>
        <begin position="29"/>
        <end position="47"/>
    </location>
</feature>
<comment type="similarity">
    <text evidence="2">Belongs to the bacterial solute-binding protein 7 family.</text>
</comment>
<comment type="caution">
    <text evidence="7">The sequence shown here is derived from an EMBL/GenBank/DDBJ whole genome shotgun (WGS) entry which is preliminary data.</text>
</comment>
<evidence type="ECO:0000256" key="6">
    <source>
        <dbReference type="SAM" id="SignalP"/>
    </source>
</evidence>
<evidence type="ECO:0000313" key="9">
    <source>
        <dbReference type="Proteomes" id="UP001203136"/>
    </source>
</evidence>
<comment type="subcellular location">
    <subcellularLocation>
        <location evidence="1">Cell envelope</location>
    </subcellularLocation>
</comment>
<dbReference type="PANTHER" id="PTHR33376:SF4">
    <property type="entry name" value="SIALIC ACID-BINDING PERIPLASMIC PROTEIN SIAP"/>
    <property type="match status" value="1"/>
</dbReference>
<dbReference type="Gene3D" id="3.40.190.170">
    <property type="entry name" value="Bacterial extracellular solute-binding protein, family 7"/>
    <property type="match status" value="1"/>
</dbReference>
<evidence type="ECO:0000313" key="8">
    <source>
        <dbReference type="EMBL" id="MDB2001469.1"/>
    </source>
</evidence>
<accession>A0AAW5F8I1</accession>
<dbReference type="Proteomes" id="UP001300871">
    <property type="component" value="Unassembled WGS sequence"/>
</dbReference>
<evidence type="ECO:0000256" key="5">
    <source>
        <dbReference type="SAM" id="MobiDB-lite"/>
    </source>
</evidence>
<protein>
    <submittedName>
        <fullName evidence="7">TRAP transporter substrate-binding protein DctP</fullName>
    </submittedName>
</protein>
<dbReference type="InterPro" id="IPR004682">
    <property type="entry name" value="TRAP_DctP"/>
</dbReference>
<dbReference type="InterPro" id="IPR038404">
    <property type="entry name" value="TRAP_DctP_sf"/>
</dbReference>
<evidence type="ECO:0000256" key="4">
    <source>
        <dbReference type="ARBA" id="ARBA00022729"/>
    </source>
</evidence>
<dbReference type="Pfam" id="PF03480">
    <property type="entry name" value="DctP"/>
    <property type="match status" value="1"/>
</dbReference>
<dbReference type="NCBIfam" id="TIGR00787">
    <property type="entry name" value="dctP"/>
    <property type="match status" value="1"/>
</dbReference>
<dbReference type="Proteomes" id="UP001203136">
    <property type="component" value="Unassembled WGS sequence"/>
</dbReference>
<name>A0AAW5F8I1_CLOSY</name>
<reference evidence="8" key="2">
    <citation type="submission" date="2023-01" db="EMBL/GenBank/DDBJ databases">
        <title>Human gut microbiome strain richness.</title>
        <authorList>
            <person name="Chen-Liaw A."/>
        </authorList>
    </citation>
    <scope>NUCLEOTIDE SEQUENCE</scope>
    <source>
        <strain evidence="8">B1_m1001713B170214d0_201011</strain>
    </source>
</reference>
<dbReference type="GeneID" id="57968791"/>
<dbReference type="AlphaFoldDB" id="A0AAW5F8I1"/>
<dbReference type="CDD" id="cd13603">
    <property type="entry name" value="PBP2_TRAP_Siap_TeaA_like"/>
    <property type="match status" value="1"/>
</dbReference>
<proteinExistence type="inferred from homology"/>
<evidence type="ECO:0000313" key="7">
    <source>
        <dbReference type="EMBL" id="MCK0088211.1"/>
    </source>
</evidence>
<keyword evidence="4 6" id="KW-0732">Signal</keyword>
<evidence type="ECO:0000256" key="2">
    <source>
        <dbReference type="ARBA" id="ARBA00009023"/>
    </source>
</evidence>
<dbReference type="RefSeq" id="WP_003504821.1">
    <property type="nucleotide sequence ID" value="NZ_CABKPP010000007.1"/>
</dbReference>
<reference evidence="7" key="1">
    <citation type="journal article" date="2022" name="Cell Host Microbe">
        <title>Colonization of the live biotherapeutic product VE303 and modulation of the microbiota and metabolites in healthy volunteers.</title>
        <authorList>
            <person name="Dsouza M."/>
            <person name="Menon R."/>
            <person name="Crossette E."/>
            <person name="Bhattarai S.K."/>
            <person name="Schneider J."/>
            <person name="Kim Y.G."/>
            <person name="Reddy S."/>
            <person name="Caballero S."/>
            <person name="Felix C."/>
            <person name="Cornacchione L."/>
            <person name="Hendrickson J."/>
            <person name="Watson A.R."/>
            <person name="Minot S.S."/>
            <person name="Greenfield N."/>
            <person name="Schopf L."/>
            <person name="Szabady R."/>
            <person name="Patarroyo J."/>
            <person name="Smith W."/>
            <person name="Harrison P."/>
            <person name="Kuijper E.J."/>
            <person name="Kelly C.P."/>
            <person name="Olle B."/>
            <person name="Bobilev D."/>
            <person name="Silber J.L."/>
            <person name="Bucci V."/>
            <person name="Roberts B."/>
            <person name="Faith J."/>
            <person name="Norman J.M."/>
        </authorList>
    </citation>
    <scope>NUCLEOTIDE SEQUENCE</scope>
    <source>
        <strain evidence="7">VE303-04</strain>
    </source>
</reference>
<dbReference type="PANTHER" id="PTHR33376">
    <property type="match status" value="1"/>
</dbReference>
<dbReference type="EMBL" id="JAINVB010000001">
    <property type="protein sequence ID" value="MCK0088211.1"/>
    <property type="molecule type" value="Genomic_DNA"/>
</dbReference>
<dbReference type="EMBL" id="JAQLGM010000040">
    <property type="protein sequence ID" value="MDB2001469.1"/>
    <property type="molecule type" value="Genomic_DNA"/>
</dbReference>
<keyword evidence="3" id="KW-0813">Transport</keyword>
<dbReference type="SUPFAM" id="SSF53850">
    <property type="entry name" value="Periplasmic binding protein-like II"/>
    <property type="match status" value="1"/>
</dbReference>
<feature type="region of interest" description="Disordered" evidence="5">
    <location>
        <begin position="26"/>
        <end position="47"/>
    </location>
</feature>
<dbReference type="GO" id="GO:0055085">
    <property type="term" value="P:transmembrane transport"/>
    <property type="evidence" value="ECO:0007669"/>
    <property type="project" value="InterPro"/>
</dbReference>
<dbReference type="PROSITE" id="PS51257">
    <property type="entry name" value="PROKAR_LIPOPROTEIN"/>
    <property type="match status" value="1"/>
</dbReference>
<gene>
    <name evidence="7" type="primary">dctP</name>
    <name evidence="7" type="ORF">K5I21_20550</name>
    <name evidence="8" type="ORF">PM006_14780</name>
</gene>
<dbReference type="NCBIfam" id="NF037995">
    <property type="entry name" value="TRAP_S1"/>
    <property type="match status" value="1"/>
</dbReference>